<feature type="compositionally biased region" description="Polar residues" evidence="1">
    <location>
        <begin position="325"/>
        <end position="338"/>
    </location>
</feature>
<comment type="caution">
    <text evidence="4">The sequence shown here is derived from an EMBL/GenBank/DDBJ whole genome shotgun (WGS) entry which is preliminary data.</text>
</comment>
<feature type="region of interest" description="Disordered" evidence="1">
    <location>
        <begin position="293"/>
        <end position="375"/>
    </location>
</feature>
<organism evidence="4 5">
    <name type="scientific">Macrolepiota fuliginosa MF-IS2</name>
    <dbReference type="NCBI Taxonomy" id="1400762"/>
    <lineage>
        <taxon>Eukaryota</taxon>
        <taxon>Fungi</taxon>
        <taxon>Dikarya</taxon>
        <taxon>Basidiomycota</taxon>
        <taxon>Agaricomycotina</taxon>
        <taxon>Agaricomycetes</taxon>
        <taxon>Agaricomycetidae</taxon>
        <taxon>Agaricales</taxon>
        <taxon>Agaricineae</taxon>
        <taxon>Agaricaceae</taxon>
        <taxon>Macrolepiota</taxon>
    </lineage>
</organism>
<name>A0A9P5XQW6_9AGAR</name>
<keyword evidence="5" id="KW-1185">Reference proteome</keyword>
<evidence type="ECO:0008006" key="6">
    <source>
        <dbReference type="Google" id="ProtNLM"/>
    </source>
</evidence>
<feature type="region of interest" description="Disordered" evidence="1">
    <location>
        <begin position="426"/>
        <end position="479"/>
    </location>
</feature>
<evidence type="ECO:0000313" key="4">
    <source>
        <dbReference type="EMBL" id="KAF9455099.1"/>
    </source>
</evidence>
<keyword evidence="3" id="KW-0732">Signal</keyword>
<gene>
    <name evidence="4" type="ORF">P691DRAFT_716315</name>
</gene>
<dbReference type="Proteomes" id="UP000807342">
    <property type="component" value="Unassembled WGS sequence"/>
</dbReference>
<evidence type="ECO:0000256" key="2">
    <source>
        <dbReference type="SAM" id="Phobius"/>
    </source>
</evidence>
<feature type="compositionally biased region" description="Low complexity" evidence="1">
    <location>
        <begin position="213"/>
        <end position="254"/>
    </location>
</feature>
<evidence type="ECO:0000256" key="3">
    <source>
        <dbReference type="SAM" id="SignalP"/>
    </source>
</evidence>
<feature type="chain" id="PRO_5040137966" description="Mid2 domain-containing protein" evidence="3">
    <location>
        <begin position="18"/>
        <end position="545"/>
    </location>
</feature>
<feature type="compositionally biased region" description="Polar residues" evidence="1">
    <location>
        <begin position="521"/>
        <end position="537"/>
    </location>
</feature>
<dbReference type="EMBL" id="MU151051">
    <property type="protein sequence ID" value="KAF9455099.1"/>
    <property type="molecule type" value="Genomic_DNA"/>
</dbReference>
<feature type="compositionally biased region" description="Polar residues" evidence="1">
    <location>
        <begin position="454"/>
        <end position="469"/>
    </location>
</feature>
<accession>A0A9P5XQW6</accession>
<sequence length="545" mass="57059">MFVILCWALLFAPLVAAFSFVAAPATECDSLSVSWSGGNGPFFLHLIPVFGTPRNISIPTNAFNNGQGSYSVSQFPMPAGEQYLLSMSDAAGFGTGGTTNLMTVGASKGGKCSTTDPGVDFSFQLNSALTQCRPYVFSGYSSAAQPVTIIGLIPSGNPIVLHSPTGATQFSWTTNVQHGTSILFMMVDALGRQGGTSDVRTVATSDDTTCLNAQSPSSTSALPATTPAGTSKSHSATSTGSAPSATSSQPSSGGTSMGAIAGTVIGALLFLAIIITLGLFFLRKRKEARQAPKAGFPPYDGSHNPHAYSLSSTSAFPATTPGPYTPQSPQSYNPQQAYGAQPYGHTYQPSAYAPSTYAPNTQNPTQAHNHTLSGGLAYDGYQGSMLPYDSNPFLDSPHHQQYPPSSYAHQSTYQLPSASAYVLPNPFDAVNTPMDDRNHPLPPPPPPVDDPFASSENVSTSDTLTSAQQRKAAMAGVPAYKSPSRILVHTDADDDVLPPPNADGVVELPPQYTERRGFAVVNQSPPSHTLDQSHFPSQNPPPASS</sequence>
<keyword evidence="2" id="KW-0812">Transmembrane</keyword>
<protein>
    <recommendedName>
        <fullName evidence="6">Mid2 domain-containing protein</fullName>
    </recommendedName>
</protein>
<reference evidence="4" key="1">
    <citation type="submission" date="2020-11" db="EMBL/GenBank/DDBJ databases">
        <authorList>
            <consortium name="DOE Joint Genome Institute"/>
            <person name="Ahrendt S."/>
            <person name="Riley R."/>
            <person name="Andreopoulos W."/>
            <person name="Labutti K."/>
            <person name="Pangilinan J."/>
            <person name="Ruiz-Duenas F.J."/>
            <person name="Barrasa J.M."/>
            <person name="Sanchez-Garcia M."/>
            <person name="Camarero S."/>
            <person name="Miyauchi S."/>
            <person name="Serrano A."/>
            <person name="Linde D."/>
            <person name="Babiker R."/>
            <person name="Drula E."/>
            <person name="Ayuso-Fernandez I."/>
            <person name="Pacheco R."/>
            <person name="Padilla G."/>
            <person name="Ferreira P."/>
            <person name="Barriuso J."/>
            <person name="Kellner H."/>
            <person name="Castanera R."/>
            <person name="Alfaro M."/>
            <person name="Ramirez L."/>
            <person name="Pisabarro A.G."/>
            <person name="Kuo A."/>
            <person name="Tritt A."/>
            <person name="Lipzen A."/>
            <person name="He G."/>
            <person name="Yan M."/>
            <person name="Ng V."/>
            <person name="Cullen D."/>
            <person name="Martin F."/>
            <person name="Rosso M.-N."/>
            <person name="Henrissat B."/>
            <person name="Hibbett D."/>
            <person name="Martinez A.T."/>
            <person name="Grigoriev I.V."/>
        </authorList>
    </citation>
    <scope>NUCLEOTIDE SEQUENCE</scope>
    <source>
        <strain evidence="4">MF-IS2</strain>
    </source>
</reference>
<feature type="compositionally biased region" description="Polar residues" evidence="1">
    <location>
        <begin position="357"/>
        <end position="372"/>
    </location>
</feature>
<feature type="signal peptide" evidence="3">
    <location>
        <begin position="1"/>
        <end position="17"/>
    </location>
</feature>
<feature type="transmembrane region" description="Helical" evidence="2">
    <location>
        <begin position="257"/>
        <end position="282"/>
    </location>
</feature>
<keyword evidence="2" id="KW-1133">Transmembrane helix</keyword>
<feature type="compositionally biased region" description="Pro residues" evidence="1">
    <location>
        <begin position="440"/>
        <end position="449"/>
    </location>
</feature>
<feature type="compositionally biased region" description="Polar residues" evidence="1">
    <location>
        <begin position="402"/>
        <end position="411"/>
    </location>
</feature>
<dbReference type="PANTHER" id="PTHR37487">
    <property type="entry name" value="CHROMOSOME 1, WHOLE GENOME SHOTGUN SEQUENCE"/>
    <property type="match status" value="1"/>
</dbReference>
<dbReference type="AlphaFoldDB" id="A0A9P5XQW6"/>
<dbReference type="PANTHER" id="PTHR37487:SF3">
    <property type="entry name" value="CLEAVAGE_POLYADENYLATION SPECIFICITY FACTOR A SUBUNIT N-TERMINAL DOMAIN-CONTAINING PROTEIN"/>
    <property type="match status" value="1"/>
</dbReference>
<evidence type="ECO:0000313" key="5">
    <source>
        <dbReference type="Proteomes" id="UP000807342"/>
    </source>
</evidence>
<dbReference type="OrthoDB" id="2591431at2759"/>
<feature type="region of interest" description="Disordered" evidence="1">
    <location>
        <begin position="491"/>
        <end position="545"/>
    </location>
</feature>
<proteinExistence type="predicted"/>
<keyword evidence="2" id="KW-0472">Membrane</keyword>
<evidence type="ECO:0000256" key="1">
    <source>
        <dbReference type="SAM" id="MobiDB-lite"/>
    </source>
</evidence>
<dbReference type="CDD" id="cd12087">
    <property type="entry name" value="TM_EGFR-like"/>
    <property type="match status" value="1"/>
</dbReference>
<feature type="region of interest" description="Disordered" evidence="1">
    <location>
        <begin position="389"/>
        <end position="411"/>
    </location>
</feature>
<feature type="region of interest" description="Disordered" evidence="1">
    <location>
        <begin position="207"/>
        <end position="255"/>
    </location>
</feature>